<protein>
    <submittedName>
        <fullName evidence="1">Uncharacterized protein</fullName>
    </submittedName>
</protein>
<dbReference type="Gene3D" id="1.10.8.1060">
    <property type="entry name" value="Corynebacterium glutamicum thioredoxin-dependent arsenate reductase, N-terminal domain"/>
    <property type="match status" value="1"/>
</dbReference>
<evidence type="ECO:0000313" key="1">
    <source>
        <dbReference type="EMBL" id="PFG27811.1"/>
    </source>
</evidence>
<dbReference type="EMBL" id="PDJF01000001">
    <property type="protein sequence ID" value="PFG27811.1"/>
    <property type="molecule type" value="Genomic_DNA"/>
</dbReference>
<reference evidence="1 2" key="1">
    <citation type="submission" date="2017-10" db="EMBL/GenBank/DDBJ databases">
        <title>Sequencing the genomes of 1000 actinobacteria strains.</title>
        <authorList>
            <person name="Klenk H.-P."/>
        </authorList>
    </citation>
    <scope>NUCLEOTIDE SEQUENCE [LARGE SCALE GENOMIC DNA]</scope>
    <source>
        <strain evidence="1 2">DSM 20688</strain>
    </source>
</reference>
<organism evidence="1 2">
    <name type="scientific">Corynebacterium renale</name>
    <dbReference type="NCBI Taxonomy" id="1724"/>
    <lineage>
        <taxon>Bacteria</taxon>
        <taxon>Bacillati</taxon>
        <taxon>Actinomycetota</taxon>
        <taxon>Actinomycetes</taxon>
        <taxon>Mycobacteriales</taxon>
        <taxon>Corynebacteriaceae</taxon>
        <taxon>Corynebacterium</taxon>
    </lineage>
</organism>
<dbReference type="Proteomes" id="UP000221653">
    <property type="component" value="Unassembled WGS sequence"/>
</dbReference>
<evidence type="ECO:0000313" key="2">
    <source>
        <dbReference type="Proteomes" id="UP000221653"/>
    </source>
</evidence>
<dbReference type="AlphaFoldDB" id="A0A2A9DN43"/>
<name>A0A2A9DN43_9CORY</name>
<dbReference type="NCBIfam" id="NF046112">
    <property type="entry name" value="MSMEG_6209_Nter"/>
    <property type="match status" value="1"/>
</dbReference>
<dbReference type="STRING" id="1724.GCA_001044175_02510"/>
<comment type="caution">
    <text evidence="1">The sequence shown here is derived from an EMBL/GenBank/DDBJ whole genome shotgun (WGS) entry which is preliminary data.</text>
</comment>
<keyword evidence="2" id="KW-1185">Reference proteome</keyword>
<gene>
    <name evidence="1" type="ORF">ATK06_0890</name>
</gene>
<proteinExistence type="predicted"/>
<accession>A0A2A9DN43</accession>
<sequence>MKKMSTALHTDTLWSIREDLHERFDGVLGAATVDTVLDDAAADKGGAASFFKKVLIERAATEQLASMAAGEVAVGSADVYPLSVSVLGAAA</sequence>